<keyword evidence="1" id="KW-0472">Membrane</keyword>
<gene>
    <name evidence="2" type="ORF">AFUS01_LOCUS1051</name>
</gene>
<evidence type="ECO:0000256" key="1">
    <source>
        <dbReference type="SAM" id="Phobius"/>
    </source>
</evidence>
<dbReference type="Proteomes" id="UP000708208">
    <property type="component" value="Unassembled WGS sequence"/>
</dbReference>
<reference evidence="2" key="1">
    <citation type="submission" date="2021-06" db="EMBL/GenBank/DDBJ databases">
        <authorList>
            <person name="Hodson N. C."/>
            <person name="Mongue J. A."/>
            <person name="Jaron S. K."/>
        </authorList>
    </citation>
    <scope>NUCLEOTIDE SEQUENCE</scope>
</reference>
<organism evidence="2 3">
    <name type="scientific">Allacma fusca</name>
    <dbReference type="NCBI Taxonomy" id="39272"/>
    <lineage>
        <taxon>Eukaryota</taxon>
        <taxon>Metazoa</taxon>
        <taxon>Ecdysozoa</taxon>
        <taxon>Arthropoda</taxon>
        <taxon>Hexapoda</taxon>
        <taxon>Collembola</taxon>
        <taxon>Symphypleona</taxon>
        <taxon>Sminthuridae</taxon>
        <taxon>Allacma</taxon>
    </lineage>
</organism>
<protein>
    <submittedName>
        <fullName evidence="2">Uncharacterized protein</fullName>
    </submittedName>
</protein>
<keyword evidence="3" id="KW-1185">Reference proteome</keyword>
<evidence type="ECO:0000313" key="2">
    <source>
        <dbReference type="EMBL" id="CAG7659159.1"/>
    </source>
</evidence>
<keyword evidence="1" id="KW-0812">Transmembrane</keyword>
<name>A0A8J2NQY2_9HEXA</name>
<feature type="transmembrane region" description="Helical" evidence="1">
    <location>
        <begin position="20"/>
        <end position="40"/>
    </location>
</feature>
<accession>A0A8J2NQY2</accession>
<dbReference type="EMBL" id="CAJVCH010005838">
    <property type="protein sequence ID" value="CAG7659159.1"/>
    <property type="molecule type" value="Genomic_DNA"/>
</dbReference>
<keyword evidence="1" id="KW-1133">Transmembrane helix</keyword>
<dbReference type="AlphaFoldDB" id="A0A8J2NQY2"/>
<comment type="caution">
    <text evidence="2">The sequence shown here is derived from an EMBL/GenBank/DDBJ whole genome shotgun (WGS) entry which is preliminary data.</text>
</comment>
<proteinExistence type="predicted"/>
<evidence type="ECO:0000313" key="3">
    <source>
        <dbReference type="Proteomes" id="UP000708208"/>
    </source>
</evidence>
<sequence>MVSNARELYDVTTEILSELNTLMVSTVAVVMIIAMLPAILRRIAEWIARVRLEYDNVTQSLTLALDDLENHIGVLGGA</sequence>